<protein>
    <submittedName>
        <fullName evidence="2">Uncharacterized protein</fullName>
    </submittedName>
</protein>
<dbReference type="KEGG" id="ccho:CCHOA_10765"/>
<name>A0A3G6J9S3_9CORY</name>
<evidence type="ECO:0000313" key="3">
    <source>
        <dbReference type="Proteomes" id="UP000269019"/>
    </source>
</evidence>
<evidence type="ECO:0000256" key="1">
    <source>
        <dbReference type="SAM" id="Phobius"/>
    </source>
</evidence>
<dbReference type="PROSITE" id="PS51257">
    <property type="entry name" value="PROKAR_LIPOPROTEIN"/>
    <property type="match status" value="1"/>
</dbReference>
<keyword evidence="3" id="KW-1185">Reference proteome</keyword>
<sequence>MRVGISNGGGVFAGQRGCKVVQFALTHTVAGVLGCVDQFPSSAGGYRVCTVPALRWVAAIPQQTPHGLDGWRGVPSSSPWGVGYRAGLLPAVVYALLVGVCCQLFGATWLR</sequence>
<feature type="transmembrane region" description="Helical" evidence="1">
    <location>
        <begin position="88"/>
        <end position="110"/>
    </location>
</feature>
<reference evidence="2 3" key="1">
    <citation type="submission" date="2018-11" db="EMBL/GenBank/DDBJ databases">
        <authorList>
            <person name="Kleinhagauer T."/>
            <person name="Glaeser S.P."/>
            <person name="Spergser J."/>
            <person name="Ruckert C."/>
            <person name="Kaempfer P."/>
            <person name="Busse H.-J."/>
        </authorList>
    </citation>
    <scope>NUCLEOTIDE SEQUENCE [LARGE SCALE GENOMIC DNA]</scope>
    <source>
        <strain evidence="2 3">200CH</strain>
    </source>
</reference>
<gene>
    <name evidence="2" type="ORF">CCHOA_10765</name>
</gene>
<organism evidence="2 3">
    <name type="scientific">Corynebacterium choanae</name>
    <dbReference type="NCBI Taxonomy" id="1862358"/>
    <lineage>
        <taxon>Bacteria</taxon>
        <taxon>Bacillati</taxon>
        <taxon>Actinomycetota</taxon>
        <taxon>Actinomycetes</taxon>
        <taxon>Mycobacteriales</taxon>
        <taxon>Corynebacteriaceae</taxon>
        <taxon>Corynebacterium</taxon>
    </lineage>
</organism>
<evidence type="ECO:0000313" key="2">
    <source>
        <dbReference type="EMBL" id="AZA14532.1"/>
    </source>
</evidence>
<keyword evidence="1" id="KW-0812">Transmembrane</keyword>
<dbReference type="AlphaFoldDB" id="A0A3G6J9S3"/>
<keyword evidence="1" id="KW-0472">Membrane</keyword>
<dbReference type="EMBL" id="CP033896">
    <property type="protein sequence ID" value="AZA14532.1"/>
    <property type="molecule type" value="Genomic_DNA"/>
</dbReference>
<accession>A0A3G6J9S3</accession>
<keyword evidence="1" id="KW-1133">Transmembrane helix</keyword>
<dbReference type="Proteomes" id="UP000269019">
    <property type="component" value="Chromosome"/>
</dbReference>
<proteinExistence type="predicted"/>